<organism evidence="1 2">
    <name type="scientific">Staurois parvus</name>
    <dbReference type="NCBI Taxonomy" id="386267"/>
    <lineage>
        <taxon>Eukaryota</taxon>
        <taxon>Metazoa</taxon>
        <taxon>Chordata</taxon>
        <taxon>Craniata</taxon>
        <taxon>Vertebrata</taxon>
        <taxon>Euteleostomi</taxon>
        <taxon>Amphibia</taxon>
        <taxon>Batrachia</taxon>
        <taxon>Anura</taxon>
        <taxon>Neobatrachia</taxon>
        <taxon>Ranoidea</taxon>
        <taxon>Ranidae</taxon>
        <taxon>Staurois</taxon>
    </lineage>
</organism>
<proteinExistence type="predicted"/>
<gene>
    <name evidence="1" type="ORF">SPARVUS_LOCUS7567179</name>
</gene>
<keyword evidence="2" id="KW-1185">Reference proteome</keyword>
<name>A0ABN9DMC3_9NEOB</name>
<sequence length="37" mass="4546">MKQRMCRLQRCGKHIKPTSEIYSLQWGQKRKKKGEKR</sequence>
<comment type="caution">
    <text evidence="1">The sequence shown here is derived from an EMBL/GenBank/DDBJ whole genome shotgun (WGS) entry which is preliminary data.</text>
</comment>
<evidence type="ECO:0000313" key="2">
    <source>
        <dbReference type="Proteomes" id="UP001162483"/>
    </source>
</evidence>
<reference evidence="1" key="1">
    <citation type="submission" date="2023-05" db="EMBL/GenBank/DDBJ databases">
        <authorList>
            <person name="Stuckert A."/>
        </authorList>
    </citation>
    <scope>NUCLEOTIDE SEQUENCE</scope>
</reference>
<accession>A0ABN9DMC3</accession>
<dbReference type="Proteomes" id="UP001162483">
    <property type="component" value="Unassembled WGS sequence"/>
</dbReference>
<protein>
    <submittedName>
        <fullName evidence="1">Uncharacterized protein</fullName>
    </submittedName>
</protein>
<dbReference type="EMBL" id="CATNWA010014533">
    <property type="protein sequence ID" value="CAI9573000.1"/>
    <property type="molecule type" value="Genomic_DNA"/>
</dbReference>
<evidence type="ECO:0000313" key="1">
    <source>
        <dbReference type="EMBL" id="CAI9573000.1"/>
    </source>
</evidence>